<dbReference type="Pfam" id="PF07879">
    <property type="entry name" value="PHB_acc_N"/>
    <property type="match status" value="1"/>
</dbReference>
<dbReference type="Pfam" id="PF05233">
    <property type="entry name" value="PHB_acc"/>
    <property type="match status" value="1"/>
</dbReference>
<evidence type="ECO:0000313" key="5">
    <source>
        <dbReference type="Proteomes" id="UP000051497"/>
    </source>
</evidence>
<name>A0A0Q9YVF5_9GAMM</name>
<feature type="domain" description="PHB accumulation regulatory" evidence="1">
    <location>
        <begin position="70"/>
        <end position="108"/>
    </location>
</feature>
<protein>
    <submittedName>
        <fullName evidence="3">PHB/PHA accumulation regulator DNA-binding domain protein</fullName>
    </submittedName>
    <submittedName>
        <fullName evidence="4">Polyhydroxyalkanoate synthesis repressor PhaR</fullName>
    </submittedName>
</protein>
<dbReference type="AlphaFoldDB" id="A0A0Q9YVF5"/>
<dbReference type="EMBL" id="LKAJ01000010">
    <property type="protein sequence ID" value="KRG20609.1"/>
    <property type="molecule type" value="Genomic_DNA"/>
</dbReference>
<reference evidence="4" key="2">
    <citation type="journal article" date="2016" name="Genome Announc.">
        <title>Draft Genome Sequences of Two Novel Amoeba-Resistant Intranuclear Bacteria, 'Candidatus Berkiella cookevillensis' and 'Candidatus Berkiella aquae'.</title>
        <authorList>
            <person name="Mehari Y.T."/>
            <person name="Arivett B.A."/>
            <person name="Farone A.L."/>
            <person name="Gunderson J.H."/>
            <person name="Farone M.B."/>
        </authorList>
    </citation>
    <scope>NUCLEOTIDE SEQUENCE</scope>
    <source>
        <strain evidence="4">HT99</strain>
    </source>
</reference>
<feature type="domain" description="PHA accumulation regulator DNA-binding N-terminal" evidence="2">
    <location>
        <begin position="6"/>
        <end position="66"/>
    </location>
</feature>
<keyword evidence="5" id="KW-1185">Reference proteome</keyword>
<proteinExistence type="predicted"/>
<keyword evidence="3" id="KW-0238">DNA-binding</keyword>
<dbReference type="OrthoDB" id="9795345at2"/>
<evidence type="ECO:0000259" key="2">
    <source>
        <dbReference type="Pfam" id="PF07879"/>
    </source>
</evidence>
<dbReference type="InterPro" id="IPR012909">
    <property type="entry name" value="PHA_DNA-bd_N"/>
</dbReference>
<dbReference type="GO" id="GO:0006355">
    <property type="term" value="P:regulation of DNA-templated transcription"/>
    <property type="evidence" value="ECO:0007669"/>
    <property type="project" value="InterPro"/>
</dbReference>
<organism evidence="3">
    <name type="scientific">Candidatus Berkiella aquae</name>
    <dbReference type="NCBI Taxonomy" id="295108"/>
    <lineage>
        <taxon>Bacteria</taxon>
        <taxon>Pseudomonadati</taxon>
        <taxon>Pseudomonadota</taxon>
        <taxon>Gammaproteobacteria</taxon>
        <taxon>Candidatus Berkiellales</taxon>
        <taxon>Candidatus Berkiellaceae</taxon>
        <taxon>Candidatus Berkiella</taxon>
    </lineage>
</organism>
<reference evidence="3" key="1">
    <citation type="submission" date="2015-09" db="EMBL/GenBank/DDBJ databases">
        <title>Draft Genome Sequences of Two Novel Amoeba-resistant Intranuclear Bacteria, Candidatus Berkiella cookevillensis and Candidatus Berkiella aquae.</title>
        <authorList>
            <person name="Mehari Y.T."/>
            <person name="Arivett B.A."/>
            <person name="Farone A.L."/>
            <person name="Gunderson J.H."/>
            <person name="Farone M.B."/>
        </authorList>
    </citation>
    <scope>NUCLEOTIDE SEQUENCE [LARGE SCALE GENOMIC DNA]</scope>
    <source>
        <strain evidence="3">HT99</strain>
    </source>
</reference>
<dbReference type="NCBIfam" id="TIGR01848">
    <property type="entry name" value="PHA_reg_PhaR"/>
    <property type="match status" value="1"/>
</dbReference>
<reference evidence="4" key="3">
    <citation type="submission" date="2021-06" db="EMBL/GenBank/DDBJ databases">
        <title>Genomic Description and Analysis of Intracellular Bacteria, Candidatus Berkiella cookevillensis and Candidatus Berkiella aquae.</title>
        <authorList>
            <person name="Kidane D.T."/>
            <person name="Mehari Y.T."/>
            <person name="Rice F.C."/>
            <person name="Arivett B.A."/>
            <person name="Farone A.L."/>
            <person name="Berk S.G."/>
            <person name="Farone M.B."/>
        </authorList>
    </citation>
    <scope>NUCLEOTIDE SEQUENCE</scope>
    <source>
        <strain evidence="4">HT99</strain>
    </source>
</reference>
<evidence type="ECO:0000313" key="4">
    <source>
        <dbReference type="EMBL" id="MCS5710218.1"/>
    </source>
</evidence>
<evidence type="ECO:0000259" key="1">
    <source>
        <dbReference type="Pfam" id="PF05233"/>
    </source>
</evidence>
<comment type="caution">
    <text evidence="3">The sequence shown here is derived from an EMBL/GenBank/DDBJ whole genome shotgun (WGS) entry which is preliminary data.</text>
</comment>
<dbReference type="InterPro" id="IPR010134">
    <property type="entry name" value="PHA_reg_PhaR"/>
</dbReference>
<dbReference type="EMBL" id="LKAJ02000001">
    <property type="protein sequence ID" value="MCS5710218.1"/>
    <property type="molecule type" value="Genomic_DNA"/>
</dbReference>
<dbReference type="STRING" id="295108.HT99x_02341"/>
<accession>A0A0Q9YVF5</accession>
<gene>
    <name evidence="4" type="primary">phaR</name>
    <name evidence="4" type="ORF">HT99x_002120</name>
    <name evidence="3" type="ORF">HT99x_02341</name>
</gene>
<dbReference type="PATRIC" id="fig|1590043.3.peg.2390"/>
<dbReference type="GO" id="GO:0003677">
    <property type="term" value="F:DNA binding"/>
    <property type="evidence" value="ECO:0007669"/>
    <property type="project" value="UniProtKB-KW"/>
</dbReference>
<dbReference type="InterPro" id="IPR007897">
    <property type="entry name" value="PHB_accumulat"/>
</dbReference>
<dbReference type="Proteomes" id="UP000051497">
    <property type="component" value="Unassembled WGS sequence"/>
</dbReference>
<sequence length="156" mass="18213">MSEPRVIKKYPNRRLYDTTISSYITLEDVKRLVVEQVAIKVVDARSQEDITHSTLLQIIIDQEENGPPLFTTPILQQMIRFYGGSMHALFGKMFEQGMQLFEQQQAVFNEEKDPLNMMSQLTQQNMTQWQQLQNQWMNAFVAKQTAEREEDPQPAS</sequence>
<dbReference type="RefSeq" id="WP_075066957.1">
    <property type="nucleotide sequence ID" value="NZ_LKAJ02000001.1"/>
</dbReference>
<evidence type="ECO:0000313" key="3">
    <source>
        <dbReference type="EMBL" id="KRG20609.1"/>
    </source>
</evidence>